<dbReference type="Gene3D" id="1.20.1280.170">
    <property type="entry name" value="Exocyst complex component Exo70"/>
    <property type="match status" value="1"/>
</dbReference>
<reference evidence="6" key="1">
    <citation type="submission" date="2024-06" db="EMBL/GenBank/DDBJ databases">
        <authorList>
            <person name="Ryan C."/>
        </authorList>
    </citation>
    <scope>NUCLEOTIDE SEQUENCE [LARGE SCALE GENOMIC DNA]</scope>
</reference>
<evidence type="ECO:0000313" key="5">
    <source>
        <dbReference type="EMBL" id="CAL4959709.1"/>
    </source>
</evidence>
<evidence type="ECO:0000256" key="2">
    <source>
        <dbReference type="ARBA" id="ARBA00022448"/>
    </source>
</evidence>
<keyword evidence="3" id="KW-0653">Protein transport</keyword>
<dbReference type="SUPFAM" id="SSF74788">
    <property type="entry name" value="Cullin repeat-like"/>
    <property type="match status" value="1"/>
</dbReference>
<dbReference type="PANTHER" id="PTHR12542">
    <property type="entry name" value="EXOCYST COMPLEX PROTEIN EXO70"/>
    <property type="match status" value="1"/>
</dbReference>
<reference evidence="5 6" key="2">
    <citation type="submission" date="2024-10" db="EMBL/GenBank/DDBJ databases">
        <authorList>
            <person name="Ryan C."/>
        </authorList>
    </citation>
    <scope>NUCLEOTIDE SEQUENCE [LARGE SCALE GENOMIC DNA]</scope>
</reference>
<protein>
    <recommendedName>
        <fullName evidence="3">Exocyst subunit Exo70 family protein</fullName>
    </recommendedName>
</protein>
<dbReference type="InterPro" id="IPR046364">
    <property type="entry name" value="Exo70_C"/>
</dbReference>
<accession>A0ABC8ZGA2</accession>
<keyword evidence="6" id="KW-1185">Reference proteome</keyword>
<organism evidence="5 6">
    <name type="scientific">Urochloa decumbens</name>
    <dbReference type="NCBI Taxonomy" id="240449"/>
    <lineage>
        <taxon>Eukaryota</taxon>
        <taxon>Viridiplantae</taxon>
        <taxon>Streptophyta</taxon>
        <taxon>Embryophyta</taxon>
        <taxon>Tracheophyta</taxon>
        <taxon>Spermatophyta</taxon>
        <taxon>Magnoliopsida</taxon>
        <taxon>Liliopsida</taxon>
        <taxon>Poales</taxon>
        <taxon>Poaceae</taxon>
        <taxon>PACMAD clade</taxon>
        <taxon>Panicoideae</taxon>
        <taxon>Panicodae</taxon>
        <taxon>Paniceae</taxon>
        <taxon>Melinidinae</taxon>
        <taxon>Urochloa</taxon>
    </lineage>
</organism>
<evidence type="ECO:0000259" key="4">
    <source>
        <dbReference type="Pfam" id="PF03081"/>
    </source>
</evidence>
<comment type="function">
    <text evidence="3">Component of the exocyst complex.</text>
</comment>
<proteinExistence type="inferred from homology"/>
<dbReference type="Pfam" id="PF03081">
    <property type="entry name" value="Exo70_C"/>
    <property type="match status" value="1"/>
</dbReference>
<feature type="domain" description="Exocyst complex subunit Exo70 C-terminal" evidence="4">
    <location>
        <begin position="328"/>
        <end position="622"/>
    </location>
</feature>
<evidence type="ECO:0000256" key="1">
    <source>
        <dbReference type="ARBA" id="ARBA00006756"/>
    </source>
</evidence>
<dbReference type="GO" id="GO:0006887">
    <property type="term" value="P:exocytosis"/>
    <property type="evidence" value="ECO:0007669"/>
    <property type="project" value="UniProtKB-KW"/>
</dbReference>
<dbReference type="GO" id="GO:0015031">
    <property type="term" value="P:protein transport"/>
    <property type="evidence" value="ECO:0007669"/>
    <property type="project" value="UniProtKB-KW"/>
</dbReference>
<dbReference type="PANTHER" id="PTHR12542:SF94">
    <property type="entry name" value="EXOCYST SUBUNIT EXO70 FAMILY PROTEIN"/>
    <property type="match status" value="1"/>
</dbReference>
<dbReference type="InterPro" id="IPR004140">
    <property type="entry name" value="Exo70"/>
</dbReference>
<dbReference type="EMBL" id="OZ075129">
    <property type="protein sequence ID" value="CAL4959709.1"/>
    <property type="molecule type" value="Genomic_DNA"/>
</dbReference>
<dbReference type="Proteomes" id="UP001497457">
    <property type="component" value="Chromosome 19rd"/>
</dbReference>
<keyword evidence="3" id="KW-0268">Exocytosis</keyword>
<name>A0ABC8ZGA2_9POAL</name>
<evidence type="ECO:0000313" key="6">
    <source>
        <dbReference type="Proteomes" id="UP001497457"/>
    </source>
</evidence>
<keyword evidence="2 3" id="KW-0813">Transport</keyword>
<sequence>MQGEHPLVQAEASDRKIHMVTGRYHGSKSFEIHCYISLGWALRNVPRHKTLVLVHIFQSTVDIPMLCKESHVQHPYRRSDRKQISTSFELYVRICARKKVRAEKLIVENDDVAAALLDLIVQHQITTLILSSVIHRIYGPEGKILERLEKQADPACSILYLHNGNLIYGRQGHDNMSAIGTYDLPSSGSSPIRLSGSSSNTSDTLSSIFRDSCSTGSGFDVARLDNLSLENNASMLHDARFSVVFDHESLSAFKGKTVSHLNVAGQSQELHHAFHARCVEMGIESVLRLNCKNFQEKQWMAIYRWPQVLLFTIMVLDAIQSKQNHNSEAAKEPIRLLLSLASKVAKVKKTPEKLFCILDMHTALFCVTPILTRAFDADFVTIEVGGVVAALKDSARGMLLELKVSVQTNRPQHEPTQGSVLRITKFLMTYIKLLVNHTQTLDHILCQGQDDDLLNNEGVNMTGRLVSGIIADLESQVQESSSYVPQRLKFLFLMNNAHFVLQQVEESNVRLTVGAQWIKKRHESIKQYMGDYLSSSWKHVVHPLETATSSSRQKRLRNSFLKIFYPTPSPLESFESALNKACKSQMHWKVCSPVLRMELRTKVMEYVVQAYRTYWDSLEESVRGGLEDLEPNLKSKLSELFEG</sequence>
<evidence type="ECO:0000256" key="3">
    <source>
        <dbReference type="RuleBase" id="RU365026"/>
    </source>
</evidence>
<dbReference type="AlphaFoldDB" id="A0ABC8ZGA2"/>
<comment type="similarity">
    <text evidence="1 3">Belongs to the EXO70 family.</text>
</comment>
<gene>
    <name evidence="5" type="ORF">URODEC1_LOCUS43962</name>
</gene>
<dbReference type="InterPro" id="IPR016159">
    <property type="entry name" value="Cullin_repeat-like_dom_sf"/>
</dbReference>